<evidence type="ECO:0000256" key="1">
    <source>
        <dbReference type="SAM" id="SignalP"/>
    </source>
</evidence>
<feature type="chain" id="PRO_5047193856" evidence="1">
    <location>
        <begin position="25"/>
        <end position="194"/>
    </location>
</feature>
<protein>
    <submittedName>
        <fullName evidence="2">Uncharacterized protein</fullName>
    </submittedName>
</protein>
<evidence type="ECO:0000313" key="2">
    <source>
        <dbReference type="EMBL" id="URI15620.1"/>
    </source>
</evidence>
<dbReference type="EMBL" id="CP097649">
    <property type="protein sequence ID" value="URI15620.1"/>
    <property type="molecule type" value="Genomic_DNA"/>
</dbReference>
<dbReference type="Proteomes" id="UP001055429">
    <property type="component" value="Chromosome"/>
</dbReference>
<feature type="signal peptide" evidence="1">
    <location>
        <begin position="1"/>
        <end position="24"/>
    </location>
</feature>
<name>A0ABY4SL11_9CAUL</name>
<accession>A0ABY4SL11</accession>
<keyword evidence="3" id="KW-1185">Reference proteome</keyword>
<organism evidence="2 3">
    <name type="scientific">Brevundimonas albigilva</name>
    <dbReference type="NCBI Taxonomy" id="1312364"/>
    <lineage>
        <taxon>Bacteria</taxon>
        <taxon>Pseudomonadati</taxon>
        <taxon>Pseudomonadota</taxon>
        <taxon>Alphaproteobacteria</taxon>
        <taxon>Caulobacterales</taxon>
        <taxon>Caulobacteraceae</taxon>
        <taxon>Brevundimonas</taxon>
    </lineage>
</organism>
<proteinExistence type="predicted"/>
<gene>
    <name evidence="2" type="ORF">M8231_01090</name>
</gene>
<reference evidence="2" key="1">
    <citation type="submission" date="2022-05" db="EMBL/GenBank/DDBJ databases">
        <title>Brevundimonas albigilva TT17 genome sequence.</title>
        <authorList>
            <person name="Lee K."/>
            <person name="Son H."/>
        </authorList>
    </citation>
    <scope>NUCLEOTIDE SEQUENCE</scope>
    <source>
        <strain evidence="2">TT17</strain>
    </source>
</reference>
<keyword evidence="1" id="KW-0732">Signal</keyword>
<dbReference type="RefSeq" id="WP_249751567.1">
    <property type="nucleotide sequence ID" value="NZ_CP097298.1"/>
</dbReference>
<sequence length="194" mass="20353">MLNRILGAAAAVLLAIVPSTAPRAQDDDILKNLINNPNVASWQVLGVNRPPRPQHAEGVLGERAIRIAARRSDQPWTVAAQMPVTGAVKQGDTVLLAVWARLAVAPPGAETSRLPLRVQESTPPYAALAEDAGTVGSTWTMIYASGVATKDYAPGAANLAVHLAGADQTVELGPALLLNFGQDYDASKLPRNTP</sequence>
<evidence type="ECO:0000313" key="3">
    <source>
        <dbReference type="Proteomes" id="UP001055429"/>
    </source>
</evidence>